<protein>
    <submittedName>
        <fullName evidence="2">Uncharacterized protein</fullName>
    </submittedName>
</protein>
<gene>
    <name evidence="2" type="ORF">C4532_17690</name>
</gene>
<feature type="compositionally biased region" description="Polar residues" evidence="1">
    <location>
        <begin position="37"/>
        <end position="48"/>
    </location>
</feature>
<accession>A0A419EQ96</accession>
<feature type="region of interest" description="Disordered" evidence="1">
    <location>
        <begin position="22"/>
        <end position="49"/>
    </location>
</feature>
<reference evidence="2 3" key="1">
    <citation type="journal article" date="2017" name="ISME J.">
        <title>Energy and carbon metabolisms in a deep terrestrial subsurface fluid microbial community.</title>
        <authorList>
            <person name="Momper L."/>
            <person name="Jungbluth S.P."/>
            <person name="Lee M.D."/>
            <person name="Amend J.P."/>
        </authorList>
    </citation>
    <scope>NUCLEOTIDE SEQUENCE [LARGE SCALE GENOMIC DNA]</scope>
    <source>
        <strain evidence="2">SURF_17</strain>
    </source>
</reference>
<name>A0A419EQ96_9BACT</name>
<dbReference type="Proteomes" id="UP000285961">
    <property type="component" value="Unassembled WGS sequence"/>
</dbReference>
<sequence length="72" mass="8459">MMNDWGRWVKELFVNKKGISTAEGAEDRRGDVAANQKPRNSWNTNGTNGVRMRRMNLKKQKILEHELHELHE</sequence>
<organism evidence="2 3">
    <name type="scientific">Candidatus Abyssobacteria bacterium SURF_17</name>
    <dbReference type="NCBI Taxonomy" id="2093361"/>
    <lineage>
        <taxon>Bacteria</taxon>
        <taxon>Pseudomonadati</taxon>
        <taxon>Candidatus Hydrogenedentota</taxon>
        <taxon>Candidatus Abyssobacteria</taxon>
    </lineage>
</organism>
<evidence type="ECO:0000256" key="1">
    <source>
        <dbReference type="SAM" id="MobiDB-lite"/>
    </source>
</evidence>
<evidence type="ECO:0000313" key="2">
    <source>
        <dbReference type="EMBL" id="RJP65464.1"/>
    </source>
</evidence>
<proteinExistence type="predicted"/>
<comment type="caution">
    <text evidence="2">The sequence shown here is derived from an EMBL/GenBank/DDBJ whole genome shotgun (WGS) entry which is preliminary data.</text>
</comment>
<dbReference type="EMBL" id="QZKI01000126">
    <property type="protein sequence ID" value="RJP65464.1"/>
    <property type="molecule type" value="Genomic_DNA"/>
</dbReference>
<evidence type="ECO:0000313" key="3">
    <source>
        <dbReference type="Proteomes" id="UP000285961"/>
    </source>
</evidence>
<dbReference type="AlphaFoldDB" id="A0A419EQ96"/>